<keyword evidence="3" id="KW-0378">Hydrolase</keyword>
<keyword evidence="4" id="KW-1185">Reference proteome</keyword>
<gene>
    <name evidence="3" type="ORF">C8P68_11314</name>
</gene>
<proteinExistence type="predicted"/>
<dbReference type="Gene3D" id="3.40.1350.10">
    <property type="match status" value="1"/>
</dbReference>
<dbReference type="Proteomes" id="UP000244168">
    <property type="component" value="Unassembled WGS sequence"/>
</dbReference>
<dbReference type="InterPro" id="IPR011856">
    <property type="entry name" value="tRNA_endonuc-like_dom_sf"/>
</dbReference>
<dbReference type="RefSeq" id="WP_107831693.1">
    <property type="nucleotide sequence ID" value="NZ_CP160205.1"/>
</dbReference>
<evidence type="ECO:0000259" key="2">
    <source>
        <dbReference type="Pfam" id="PF08722"/>
    </source>
</evidence>
<dbReference type="AlphaFoldDB" id="A0A2T5J4K5"/>
<organism evidence="3 4">
    <name type="scientific">Mucilaginibacter yixingensis</name>
    <dbReference type="NCBI Taxonomy" id="1295612"/>
    <lineage>
        <taxon>Bacteria</taxon>
        <taxon>Pseudomonadati</taxon>
        <taxon>Bacteroidota</taxon>
        <taxon>Sphingobacteriia</taxon>
        <taxon>Sphingobacteriales</taxon>
        <taxon>Sphingobacteriaceae</taxon>
        <taxon>Mucilaginibacter</taxon>
    </lineage>
</organism>
<dbReference type="GO" id="GO:0004519">
    <property type="term" value="F:endonuclease activity"/>
    <property type="evidence" value="ECO:0007669"/>
    <property type="project" value="UniProtKB-KW"/>
</dbReference>
<feature type="domain" description="TnsA endonuclease N-terminal" evidence="2">
    <location>
        <begin position="46"/>
        <end position="127"/>
    </location>
</feature>
<dbReference type="GO" id="GO:0003676">
    <property type="term" value="F:nucleic acid binding"/>
    <property type="evidence" value="ECO:0007669"/>
    <property type="project" value="InterPro"/>
</dbReference>
<dbReference type="Pfam" id="PF08722">
    <property type="entry name" value="Tn7_TnsA-like_N"/>
    <property type="match status" value="1"/>
</dbReference>
<accession>A0A2T5J4K5</accession>
<reference evidence="3 4" key="1">
    <citation type="submission" date="2018-04" db="EMBL/GenBank/DDBJ databases">
        <title>Genomic Encyclopedia of Archaeal and Bacterial Type Strains, Phase II (KMG-II): from individual species to whole genera.</title>
        <authorList>
            <person name="Goeker M."/>
        </authorList>
    </citation>
    <scope>NUCLEOTIDE SEQUENCE [LARGE SCALE GENOMIC DNA]</scope>
    <source>
        <strain evidence="3 4">DSM 26809</strain>
    </source>
</reference>
<keyword evidence="3" id="KW-0255">Endonuclease</keyword>
<dbReference type="EMBL" id="QAOQ01000013">
    <property type="protein sequence ID" value="PTQ92279.1"/>
    <property type="molecule type" value="Genomic_DNA"/>
</dbReference>
<evidence type="ECO:0000256" key="1">
    <source>
        <dbReference type="SAM" id="MobiDB-lite"/>
    </source>
</evidence>
<protein>
    <submittedName>
        <fullName evidence="3">TnsA endonuclease-like protein</fullName>
    </submittedName>
</protein>
<evidence type="ECO:0000313" key="4">
    <source>
        <dbReference type="Proteomes" id="UP000244168"/>
    </source>
</evidence>
<dbReference type="OrthoDB" id="881413at2"/>
<name>A0A2T5J4K5_9SPHI</name>
<evidence type="ECO:0000313" key="3">
    <source>
        <dbReference type="EMBL" id="PTQ92279.1"/>
    </source>
</evidence>
<comment type="caution">
    <text evidence="3">The sequence shown here is derived from an EMBL/GenBank/DDBJ whole genome shotgun (WGS) entry which is preliminary data.</text>
</comment>
<dbReference type="InterPro" id="IPR014833">
    <property type="entry name" value="TnsA_N"/>
</dbReference>
<keyword evidence="3" id="KW-0540">Nuclease</keyword>
<feature type="region of interest" description="Disordered" evidence="1">
    <location>
        <begin position="1"/>
        <end position="29"/>
    </location>
</feature>
<sequence length="218" mass="25667">MFSKPARKIGPNNRSITGKHITGKSPTSQHFESALERDHFSLLEYDPDIVKFTAQPVTIFYSDQGYSRRYTPDVAVYYRPELERKPLLIEVKYQAELIEKKDALEPKFNAARKYAHQNGYEFCVITENEIRTDRLYNIKFLNRYKGQKTDAGLLQIINNRYAQQATLTPLQLINDPSFEINDQLLYTLWQLVADRVLTFDLDEKITMNTKIWKQQQHR</sequence>